<keyword evidence="2" id="KW-0813">Transport</keyword>
<name>A0A382LTL2_9ZZZZ</name>
<dbReference type="GO" id="GO:0016020">
    <property type="term" value="C:membrane"/>
    <property type="evidence" value="ECO:0007669"/>
    <property type="project" value="UniProtKB-SubCell"/>
</dbReference>
<keyword evidence="5 6" id="KW-0472">Membrane</keyword>
<dbReference type="GO" id="GO:0022857">
    <property type="term" value="F:transmembrane transporter activity"/>
    <property type="evidence" value="ECO:0007669"/>
    <property type="project" value="InterPro"/>
</dbReference>
<feature type="transmembrane region" description="Helical" evidence="6">
    <location>
        <begin position="6"/>
        <end position="29"/>
    </location>
</feature>
<reference evidence="8" key="1">
    <citation type="submission" date="2018-05" db="EMBL/GenBank/DDBJ databases">
        <authorList>
            <person name="Lanie J.A."/>
            <person name="Ng W.-L."/>
            <person name="Kazmierczak K.M."/>
            <person name="Andrzejewski T.M."/>
            <person name="Davidsen T.M."/>
            <person name="Wayne K.J."/>
            <person name="Tettelin H."/>
            <person name="Glass J.I."/>
            <person name="Rusch D."/>
            <person name="Podicherti R."/>
            <person name="Tsui H.-C.T."/>
            <person name="Winkler M.E."/>
        </authorList>
    </citation>
    <scope>NUCLEOTIDE SEQUENCE</scope>
</reference>
<evidence type="ECO:0000256" key="4">
    <source>
        <dbReference type="ARBA" id="ARBA00022989"/>
    </source>
</evidence>
<dbReference type="PANTHER" id="PTHR12778">
    <property type="entry name" value="SOLUTE CARRIER FAMILY 33 ACETYL-COA TRANSPORTER -RELATED"/>
    <property type="match status" value="1"/>
</dbReference>
<keyword evidence="4 6" id="KW-1133">Transmembrane helix</keyword>
<evidence type="ECO:0000256" key="6">
    <source>
        <dbReference type="SAM" id="Phobius"/>
    </source>
</evidence>
<keyword evidence="3 6" id="KW-0812">Transmembrane</keyword>
<feature type="transmembrane region" description="Helical" evidence="6">
    <location>
        <begin position="184"/>
        <end position="209"/>
    </location>
</feature>
<sequence>VEGVDLKVIGIFSLVGLPYALKFLWAPLLDRYALPFLGRRRGWIFFIQIALMGLIISLGLMSPKETPWLVALFALLLTFASASQDIVFDAYRTDLLREKERGLGAAVSVTGYRIAMLVSGALALILAGPLGWRLTYLLMAGLMIIGTFATIFGPEPEEKVCPPQTLKEAVSGPLSEFFERPGAWAFLALIILYKIGDAFAGSLTTAFLIRGPGFSIAEVGAINKGLGLIATIFGALYGGIMLARLGLYRSLMIFGILQAVSNLSFMVLAYFGKVYSIMVAAVAFENLSGGMGTAAFVAFLMALCDRRYTATQFALFSALASLGRIFVGPPSGYLSDELGWVIFFFITFLAALPGLALLIKMRQNVISLEHLQDANGK</sequence>
<protein>
    <recommendedName>
        <fullName evidence="7">Major facilitator superfamily (MFS) profile domain-containing protein</fullName>
    </recommendedName>
</protein>
<dbReference type="SUPFAM" id="SSF103473">
    <property type="entry name" value="MFS general substrate transporter"/>
    <property type="match status" value="1"/>
</dbReference>
<evidence type="ECO:0000256" key="3">
    <source>
        <dbReference type="ARBA" id="ARBA00022692"/>
    </source>
</evidence>
<feature type="transmembrane region" description="Helical" evidence="6">
    <location>
        <begin position="103"/>
        <end position="128"/>
    </location>
</feature>
<feature type="transmembrane region" description="Helical" evidence="6">
    <location>
        <begin position="339"/>
        <end position="359"/>
    </location>
</feature>
<comment type="subcellular location">
    <subcellularLocation>
        <location evidence="1">Membrane</location>
        <topology evidence="1">Multi-pass membrane protein</topology>
    </subcellularLocation>
</comment>
<evidence type="ECO:0000313" key="8">
    <source>
        <dbReference type="EMBL" id="SVC38657.1"/>
    </source>
</evidence>
<gene>
    <name evidence="8" type="ORF">METZ01_LOCUS291511</name>
</gene>
<feature type="transmembrane region" description="Helical" evidence="6">
    <location>
        <begin position="221"/>
        <end position="243"/>
    </location>
</feature>
<dbReference type="CDD" id="cd17486">
    <property type="entry name" value="MFS_AmpG_like"/>
    <property type="match status" value="1"/>
</dbReference>
<proteinExistence type="predicted"/>
<evidence type="ECO:0000256" key="2">
    <source>
        <dbReference type="ARBA" id="ARBA00022448"/>
    </source>
</evidence>
<feature type="transmembrane region" description="Helical" evidence="6">
    <location>
        <begin position="277"/>
        <end position="303"/>
    </location>
</feature>
<dbReference type="PROSITE" id="PS50850">
    <property type="entry name" value="MFS"/>
    <property type="match status" value="1"/>
</dbReference>
<dbReference type="InterPro" id="IPR020846">
    <property type="entry name" value="MFS_dom"/>
</dbReference>
<feature type="transmembrane region" description="Helical" evidence="6">
    <location>
        <begin position="250"/>
        <end position="271"/>
    </location>
</feature>
<accession>A0A382LTL2</accession>
<feature type="domain" description="Major facilitator superfamily (MFS) profile" evidence="7">
    <location>
        <begin position="1"/>
        <end position="365"/>
    </location>
</feature>
<dbReference type="EMBL" id="UINC01088439">
    <property type="protein sequence ID" value="SVC38657.1"/>
    <property type="molecule type" value="Genomic_DNA"/>
</dbReference>
<dbReference type="Pfam" id="PF07690">
    <property type="entry name" value="MFS_1"/>
    <property type="match status" value="1"/>
</dbReference>
<dbReference type="NCBIfam" id="TIGR00901">
    <property type="entry name" value="2A0125"/>
    <property type="match status" value="1"/>
</dbReference>
<evidence type="ECO:0000256" key="1">
    <source>
        <dbReference type="ARBA" id="ARBA00004141"/>
    </source>
</evidence>
<feature type="transmembrane region" description="Helical" evidence="6">
    <location>
        <begin position="134"/>
        <end position="153"/>
    </location>
</feature>
<feature type="transmembrane region" description="Helical" evidence="6">
    <location>
        <begin position="41"/>
        <end position="62"/>
    </location>
</feature>
<feature type="non-terminal residue" evidence="8">
    <location>
        <position position="1"/>
    </location>
</feature>
<dbReference type="InterPro" id="IPR036259">
    <property type="entry name" value="MFS_trans_sf"/>
</dbReference>
<dbReference type="Gene3D" id="1.20.1250.20">
    <property type="entry name" value="MFS general substrate transporter like domains"/>
    <property type="match status" value="1"/>
</dbReference>
<organism evidence="8">
    <name type="scientific">marine metagenome</name>
    <dbReference type="NCBI Taxonomy" id="408172"/>
    <lineage>
        <taxon>unclassified sequences</taxon>
        <taxon>metagenomes</taxon>
        <taxon>ecological metagenomes</taxon>
    </lineage>
</organism>
<dbReference type="InterPro" id="IPR011701">
    <property type="entry name" value="MFS"/>
</dbReference>
<evidence type="ECO:0000259" key="7">
    <source>
        <dbReference type="PROSITE" id="PS50850"/>
    </source>
</evidence>
<evidence type="ECO:0000256" key="5">
    <source>
        <dbReference type="ARBA" id="ARBA00023136"/>
    </source>
</evidence>
<dbReference type="InterPro" id="IPR004752">
    <property type="entry name" value="AmpG_permease/AT-1"/>
</dbReference>
<dbReference type="PANTHER" id="PTHR12778:SF10">
    <property type="entry name" value="MAJOR FACILITATOR SUPERFAMILY DOMAIN-CONTAINING PROTEIN 3"/>
    <property type="match status" value="1"/>
</dbReference>
<dbReference type="AlphaFoldDB" id="A0A382LTL2"/>
<feature type="transmembrane region" description="Helical" evidence="6">
    <location>
        <begin position="68"/>
        <end position="91"/>
    </location>
</feature>